<dbReference type="PANTHER" id="PTHR30614:SF0">
    <property type="entry name" value="L-CYSTINE TRANSPORT SYSTEM PERMEASE PROTEIN TCYL"/>
    <property type="match status" value="1"/>
</dbReference>
<feature type="transmembrane region" description="Helical" evidence="8">
    <location>
        <begin position="217"/>
        <end position="241"/>
    </location>
</feature>
<dbReference type="PROSITE" id="PS50928">
    <property type="entry name" value="ABC_TM1"/>
    <property type="match status" value="1"/>
</dbReference>
<keyword evidence="12" id="KW-1185">Reference proteome</keyword>
<feature type="domain" description="ABC transmembrane type-1" evidence="10">
    <location>
        <begin position="74"/>
        <end position="280"/>
    </location>
</feature>
<dbReference type="InterPro" id="IPR010065">
    <property type="entry name" value="AA_ABC_transptr_permease_3TM"/>
</dbReference>
<comment type="similarity">
    <text evidence="8">Belongs to the binding-protein-dependent transport system permease family.</text>
</comment>
<evidence type="ECO:0000256" key="7">
    <source>
        <dbReference type="ARBA" id="ARBA00023136"/>
    </source>
</evidence>
<reference evidence="12" key="1">
    <citation type="journal article" date="2019" name="Int. J. Syst. Evol. Microbiol.">
        <title>The Global Catalogue of Microorganisms (GCM) 10K type strain sequencing project: providing services to taxonomists for standard genome sequencing and annotation.</title>
        <authorList>
            <consortium name="The Broad Institute Genomics Platform"/>
            <consortium name="The Broad Institute Genome Sequencing Center for Infectious Disease"/>
            <person name="Wu L."/>
            <person name="Ma J."/>
        </authorList>
    </citation>
    <scope>NUCLEOTIDE SEQUENCE [LARGE SCALE GENOMIC DNA]</scope>
    <source>
        <strain evidence="12">JCM 17688</strain>
    </source>
</reference>
<dbReference type="Gene3D" id="1.10.3720.10">
    <property type="entry name" value="MetI-like"/>
    <property type="match status" value="1"/>
</dbReference>
<dbReference type="InterPro" id="IPR043429">
    <property type="entry name" value="ArtM/GltK/GlnP/TcyL/YhdX-like"/>
</dbReference>
<evidence type="ECO:0000313" key="12">
    <source>
        <dbReference type="Proteomes" id="UP001500635"/>
    </source>
</evidence>
<dbReference type="CDD" id="cd06261">
    <property type="entry name" value="TM_PBP2"/>
    <property type="match status" value="1"/>
</dbReference>
<keyword evidence="3" id="KW-1003">Cell membrane</keyword>
<evidence type="ECO:0000256" key="2">
    <source>
        <dbReference type="ARBA" id="ARBA00022448"/>
    </source>
</evidence>
<protein>
    <submittedName>
        <fullName evidence="11">Amino acid ABC transporter permease</fullName>
    </submittedName>
</protein>
<evidence type="ECO:0000256" key="4">
    <source>
        <dbReference type="ARBA" id="ARBA00022692"/>
    </source>
</evidence>
<evidence type="ECO:0000256" key="9">
    <source>
        <dbReference type="SAM" id="MobiDB-lite"/>
    </source>
</evidence>
<dbReference type="SUPFAM" id="SSF161098">
    <property type="entry name" value="MetI-like"/>
    <property type="match status" value="1"/>
</dbReference>
<dbReference type="NCBIfam" id="TIGR01726">
    <property type="entry name" value="HEQRo_perm_3TM"/>
    <property type="match status" value="1"/>
</dbReference>
<feature type="transmembrane region" description="Helical" evidence="8">
    <location>
        <begin position="156"/>
        <end position="177"/>
    </location>
</feature>
<feature type="transmembrane region" description="Helical" evidence="8">
    <location>
        <begin position="71"/>
        <end position="98"/>
    </location>
</feature>
<feature type="transmembrane region" description="Helical" evidence="8">
    <location>
        <begin position="33"/>
        <end position="51"/>
    </location>
</feature>
<dbReference type="Pfam" id="PF00528">
    <property type="entry name" value="BPD_transp_1"/>
    <property type="match status" value="1"/>
</dbReference>
<evidence type="ECO:0000256" key="1">
    <source>
        <dbReference type="ARBA" id="ARBA00004651"/>
    </source>
</evidence>
<keyword evidence="7 8" id="KW-0472">Membrane</keyword>
<evidence type="ECO:0000313" key="11">
    <source>
        <dbReference type="EMBL" id="GAA4384382.1"/>
    </source>
</evidence>
<proteinExistence type="inferred from homology"/>
<gene>
    <name evidence="11" type="ORF">GCM10023147_04770</name>
</gene>
<accession>A0ABP8J3H3</accession>
<evidence type="ECO:0000259" key="10">
    <source>
        <dbReference type="PROSITE" id="PS50928"/>
    </source>
</evidence>
<evidence type="ECO:0000256" key="5">
    <source>
        <dbReference type="ARBA" id="ARBA00022970"/>
    </source>
</evidence>
<comment type="subcellular location">
    <subcellularLocation>
        <location evidence="1 8">Cell membrane</location>
        <topology evidence="1 8">Multi-pass membrane protein</topology>
    </subcellularLocation>
</comment>
<dbReference type="PANTHER" id="PTHR30614">
    <property type="entry name" value="MEMBRANE COMPONENT OF AMINO ACID ABC TRANSPORTER"/>
    <property type="match status" value="1"/>
</dbReference>
<dbReference type="Proteomes" id="UP001500635">
    <property type="component" value="Unassembled WGS sequence"/>
</dbReference>
<keyword evidence="2 8" id="KW-0813">Transport</keyword>
<sequence>MVTAVERPSSSGSGSAEGDELPRLAARRRPGRWVAVAVIAVLAAMAVHSILTDPRFEWGTVGRYLTADTVVRGLGLTLGLTAATFVAGWLLGVLLAVLRLSSNPVLRAVSFGYVWLIRSVPPLVLLLFWFNLAAIYPRLSIGIPFGPEFVHVDTAHLFGGVLAAFIALTLDVSAFAAEIVRGGLLSVPAAQLDAARSIGLTPGRILRRIVLPQAMPAIVPGAGNLLVGLLKSTSLVSVIAVTDLLYSVQMIYAQNFQVMPLLFVATIWYVVATTVLAIVQYFVERRYARGMGGAEHGRAASLLGGALRWRPRVAVR</sequence>
<keyword evidence="5" id="KW-0029">Amino-acid transport</keyword>
<keyword evidence="4 8" id="KW-0812">Transmembrane</keyword>
<evidence type="ECO:0000256" key="8">
    <source>
        <dbReference type="RuleBase" id="RU363032"/>
    </source>
</evidence>
<dbReference type="InterPro" id="IPR035906">
    <property type="entry name" value="MetI-like_sf"/>
</dbReference>
<dbReference type="InterPro" id="IPR000515">
    <property type="entry name" value="MetI-like"/>
</dbReference>
<organism evidence="11 12">
    <name type="scientific">Tsukamurella soli</name>
    <dbReference type="NCBI Taxonomy" id="644556"/>
    <lineage>
        <taxon>Bacteria</taxon>
        <taxon>Bacillati</taxon>
        <taxon>Actinomycetota</taxon>
        <taxon>Actinomycetes</taxon>
        <taxon>Mycobacteriales</taxon>
        <taxon>Tsukamurellaceae</taxon>
        <taxon>Tsukamurella</taxon>
    </lineage>
</organism>
<feature type="transmembrane region" description="Helical" evidence="8">
    <location>
        <begin position="261"/>
        <end position="283"/>
    </location>
</feature>
<comment type="caution">
    <text evidence="11">The sequence shown here is derived from an EMBL/GenBank/DDBJ whole genome shotgun (WGS) entry which is preliminary data.</text>
</comment>
<evidence type="ECO:0000256" key="6">
    <source>
        <dbReference type="ARBA" id="ARBA00022989"/>
    </source>
</evidence>
<name>A0ABP8J3H3_9ACTN</name>
<feature type="region of interest" description="Disordered" evidence="9">
    <location>
        <begin position="1"/>
        <end position="21"/>
    </location>
</feature>
<dbReference type="EMBL" id="BAABFR010000004">
    <property type="protein sequence ID" value="GAA4384382.1"/>
    <property type="molecule type" value="Genomic_DNA"/>
</dbReference>
<dbReference type="RefSeq" id="WP_344990327.1">
    <property type="nucleotide sequence ID" value="NZ_BAABFR010000004.1"/>
</dbReference>
<feature type="transmembrane region" description="Helical" evidence="8">
    <location>
        <begin position="110"/>
        <end position="136"/>
    </location>
</feature>
<evidence type="ECO:0000256" key="3">
    <source>
        <dbReference type="ARBA" id="ARBA00022475"/>
    </source>
</evidence>
<keyword evidence="6 8" id="KW-1133">Transmembrane helix</keyword>